<dbReference type="Gene3D" id="3.10.450.50">
    <property type="match status" value="1"/>
</dbReference>
<dbReference type="InterPro" id="IPR037401">
    <property type="entry name" value="SnoaL-like"/>
</dbReference>
<evidence type="ECO:0000313" key="3">
    <source>
        <dbReference type="Proteomes" id="UP001595847"/>
    </source>
</evidence>
<organism evidence="2 3">
    <name type="scientific">Nocardiopsis sediminis</name>
    <dbReference type="NCBI Taxonomy" id="1778267"/>
    <lineage>
        <taxon>Bacteria</taxon>
        <taxon>Bacillati</taxon>
        <taxon>Actinomycetota</taxon>
        <taxon>Actinomycetes</taxon>
        <taxon>Streptosporangiales</taxon>
        <taxon>Nocardiopsidaceae</taxon>
        <taxon>Nocardiopsis</taxon>
    </lineage>
</organism>
<accession>A0ABV8FQR3</accession>
<proteinExistence type="predicted"/>
<keyword evidence="3" id="KW-1185">Reference proteome</keyword>
<dbReference type="Proteomes" id="UP001595847">
    <property type="component" value="Unassembled WGS sequence"/>
</dbReference>
<sequence length="147" mass="16454">MTSVDEQVSAFADNDVYLELQHFYARQMHWLDNGKVAEWAATFTEDGVFDAAGPPVAENRAAIESAAWEVTRKYADEGIQRRHWLGMLHAESRPDGGILVRSYALIVFTPNGGPAAIKSSCAVEDLLVREDGELKVRHRRISRDDQP</sequence>
<dbReference type="SUPFAM" id="SSF54427">
    <property type="entry name" value="NTF2-like"/>
    <property type="match status" value="1"/>
</dbReference>
<dbReference type="Pfam" id="PF13577">
    <property type="entry name" value="SnoaL_4"/>
    <property type="match status" value="1"/>
</dbReference>
<name>A0ABV8FQR3_9ACTN</name>
<dbReference type="InterPro" id="IPR032710">
    <property type="entry name" value="NTF2-like_dom_sf"/>
</dbReference>
<evidence type="ECO:0000259" key="1">
    <source>
        <dbReference type="Pfam" id="PF13577"/>
    </source>
</evidence>
<gene>
    <name evidence="2" type="ORF">ACFOVU_21500</name>
</gene>
<reference evidence="3" key="1">
    <citation type="journal article" date="2019" name="Int. J. Syst. Evol. Microbiol.">
        <title>The Global Catalogue of Microorganisms (GCM) 10K type strain sequencing project: providing services to taxonomists for standard genome sequencing and annotation.</title>
        <authorList>
            <consortium name="The Broad Institute Genomics Platform"/>
            <consortium name="The Broad Institute Genome Sequencing Center for Infectious Disease"/>
            <person name="Wu L."/>
            <person name="Ma J."/>
        </authorList>
    </citation>
    <scope>NUCLEOTIDE SEQUENCE [LARGE SCALE GENOMIC DNA]</scope>
    <source>
        <strain evidence="3">TBRC 1826</strain>
    </source>
</reference>
<dbReference type="EMBL" id="JBHSBH010000013">
    <property type="protein sequence ID" value="MFC3998515.1"/>
    <property type="molecule type" value="Genomic_DNA"/>
</dbReference>
<dbReference type="RefSeq" id="WP_378536398.1">
    <property type="nucleotide sequence ID" value="NZ_JBHSBH010000013.1"/>
</dbReference>
<protein>
    <submittedName>
        <fullName evidence="2">Nuclear transport factor 2 family protein</fullName>
    </submittedName>
</protein>
<evidence type="ECO:0000313" key="2">
    <source>
        <dbReference type="EMBL" id="MFC3998515.1"/>
    </source>
</evidence>
<comment type="caution">
    <text evidence="2">The sequence shown here is derived from an EMBL/GenBank/DDBJ whole genome shotgun (WGS) entry which is preliminary data.</text>
</comment>
<feature type="domain" description="SnoaL-like" evidence="1">
    <location>
        <begin position="17"/>
        <end position="140"/>
    </location>
</feature>